<dbReference type="AlphaFoldDB" id="A0A9Q8WF48"/>
<sequence length="156" mass="17219">MSCLVLSCTTCQQQAIGMRCGPSEGRLEPFAPACYFGHQTSHPADVFAFLPLARSDAPTQFSTSTISTSSKHNESAKLTVCDVNLNHDWLPDNILPSLQGATICMSPAGIGNRHDRQCWHFGSRHVDDVSQSFYRIGRVFSVREHPLDWTPLKSPS</sequence>
<dbReference type="RefSeq" id="XP_049143024.1">
    <property type="nucleotide sequence ID" value="XM_049285881.1"/>
</dbReference>
<keyword evidence="2" id="KW-1185">Reference proteome</keyword>
<dbReference type="Proteomes" id="UP000830671">
    <property type="component" value="Chromosome 3"/>
</dbReference>
<evidence type="ECO:0000313" key="1">
    <source>
        <dbReference type="EMBL" id="UQC81398.1"/>
    </source>
</evidence>
<evidence type="ECO:0000313" key="2">
    <source>
        <dbReference type="Proteomes" id="UP000830671"/>
    </source>
</evidence>
<protein>
    <submittedName>
        <fullName evidence="1">Uncharacterized protein</fullName>
    </submittedName>
</protein>
<name>A0A9Q8WF48_9PEZI</name>
<gene>
    <name evidence="1" type="ORF">CLUP02_06884</name>
</gene>
<organism evidence="1 2">
    <name type="scientific">Colletotrichum lupini</name>
    <dbReference type="NCBI Taxonomy" id="145971"/>
    <lineage>
        <taxon>Eukaryota</taxon>
        <taxon>Fungi</taxon>
        <taxon>Dikarya</taxon>
        <taxon>Ascomycota</taxon>
        <taxon>Pezizomycotina</taxon>
        <taxon>Sordariomycetes</taxon>
        <taxon>Hypocreomycetidae</taxon>
        <taxon>Glomerellales</taxon>
        <taxon>Glomerellaceae</taxon>
        <taxon>Colletotrichum</taxon>
        <taxon>Colletotrichum acutatum species complex</taxon>
    </lineage>
</organism>
<proteinExistence type="predicted"/>
<dbReference type="KEGG" id="clup:CLUP02_06884"/>
<dbReference type="EMBL" id="CP019475">
    <property type="protein sequence ID" value="UQC81398.1"/>
    <property type="molecule type" value="Genomic_DNA"/>
</dbReference>
<reference evidence="1" key="1">
    <citation type="journal article" date="2021" name="Mol. Plant Microbe Interact.">
        <title>Complete Genome Sequence of the Plant-Pathogenic Fungus Colletotrichum lupini.</title>
        <authorList>
            <person name="Baroncelli R."/>
            <person name="Pensec F."/>
            <person name="Da Lio D."/>
            <person name="Boufleur T."/>
            <person name="Vicente I."/>
            <person name="Sarrocco S."/>
            <person name="Picot A."/>
            <person name="Baraldi E."/>
            <person name="Sukno S."/>
            <person name="Thon M."/>
            <person name="Le Floch G."/>
        </authorList>
    </citation>
    <scope>NUCLEOTIDE SEQUENCE</scope>
    <source>
        <strain evidence="1">IMI 504893</strain>
    </source>
</reference>
<accession>A0A9Q8WF48</accession>
<dbReference type="GeneID" id="73340891"/>